<evidence type="ECO:0000313" key="5">
    <source>
        <dbReference type="Proteomes" id="UP000014809"/>
    </source>
</evidence>
<evidence type="ECO:0000313" key="4">
    <source>
        <dbReference type="EMBL" id="AGP30804.1"/>
    </source>
</evidence>
<accession>S4XE23</accession>
<organism evidence="4 5">
    <name type="scientific">Corynebacterium terpenotabidum Y-11</name>
    <dbReference type="NCBI Taxonomy" id="1200352"/>
    <lineage>
        <taxon>Bacteria</taxon>
        <taxon>Bacillati</taxon>
        <taxon>Actinomycetota</taxon>
        <taxon>Actinomycetes</taxon>
        <taxon>Mycobacteriales</taxon>
        <taxon>Corynebacteriaceae</taxon>
        <taxon>Corynebacterium</taxon>
    </lineage>
</organism>
<sequence length="350" mass="37652">MTTPESTGVGSSGVGQLDGRMNLGRTTTHRITRALRSLREKRGEVTTGRVLTLIVSARSEEDLDSVVRGANEASREHPARVIVVIHDRSTDEVSLDAELIVGGQAGAAEIIFMRLHGELADHADSVVMPLLLPDTPVVVWWPFTSPRNPAGDSLGRLASRRITDSFSDAAAGKGAKAIFRRRIGYTPGDSDLVWSRITPWRGLLSSAVEQHAGDTVTGVDITGPAEDPAVDIAAGWLADRFSVPVTRYAGTSPAVPIDDEGLATAPVERVVLHFTGGDLVMEVLDHRSVRILDGETDNIVTLHRRTLGECLAEELRHLEPDAAFGDALHGLPRVRVAREPAPAPVEESHR</sequence>
<dbReference type="Pfam" id="PF10128">
    <property type="entry name" value="OpcA_G6PD_assem"/>
    <property type="match status" value="1"/>
</dbReference>
<dbReference type="RefSeq" id="WP_020441165.1">
    <property type="nucleotide sequence ID" value="NC_021663.1"/>
</dbReference>
<name>S4XE23_9CORY</name>
<dbReference type="InterPro" id="IPR046801">
    <property type="entry name" value="OpcA_G6PD_N"/>
</dbReference>
<evidence type="ECO:0000259" key="2">
    <source>
        <dbReference type="Pfam" id="PF10128"/>
    </source>
</evidence>
<dbReference type="PATRIC" id="fig|1200352.3.peg.1171"/>
<protein>
    <recommendedName>
        <fullName evidence="6">Oxppcycle protein OpcA</fullName>
    </recommendedName>
</protein>
<evidence type="ECO:0000259" key="3">
    <source>
        <dbReference type="Pfam" id="PF20171"/>
    </source>
</evidence>
<dbReference type="Pfam" id="PF20171">
    <property type="entry name" value="OpcA_G6PD_C"/>
    <property type="match status" value="1"/>
</dbReference>
<dbReference type="STRING" id="1200352.A606_05785"/>
<proteinExistence type="predicted"/>
<dbReference type="PANTHER" id="PTHR38658">
    <property type="entry name" value="OXPP CYCLE PROTEIN OPCA-RELATED"/>
    <property type="match status" value="1"/>
</dbReference>
<feature type="domain" description="Glucose-6-phosphate dehydrogenase assembly protein OpcA C-terminal" evidence="3">
    <location>
        <begin position="187"/>
        <end position="328"/>
    </location>
</feature>
<evidence type="ECO:0008006" key="6">
    <source>
        <dbReference type="Google" id="ProtNLM"/>
    </source>
</evidence>
<dbReference type="InterPro" id="IPR046802">
    <property type="entry name" value="OpcA_G6PD_C"/>
</dbReference>
<dbReference type="PANTHER" id="PTHR38658:SF1">
    <property type="entry name" value="OXPP CYCLE PROTEIN OPCA-RELATED"/>
    <property type="match status" value="1"/>
</dbReference>
<feature type="region of interest" description="Disordered" evidence="1">
    <location>
        <begin position="1"/>
        <end position="26"/>
    </location>
</feature>
<dbReference type="KEGG" id="cter:A606_05785"/>
<dbReference type="EMBL" id="CP003696">
    <property type="protein sequence ID" value="AGP30804.1"/>
    <property type="molecule type" value="Genomic_DNA"/>
</dbReference>
<dbReference type="HOGENOM" id="CLU_046988_1_0_11"/>
<reference evidence="4 5" key="1">
    <citation type="submission" date="2012-06" db="EMBL/GenBank/DDBJ databases">
        <title>Complete genome sequence of Corynebacterium terpenotabidum Y-11 (=DSM 44721).</title>
        <authorList>
            <person name="Ruckert C."/>
            <person name="Albersmeier A."/>
            <person name="Al-Dilaimi A."/>
            <person name="Szczepanowski R."/>
            <person name="Kalinowski J."/>
        </authorList>
    </citation>
    <scope>NUCLEOTIDE SEQUENCE [LARGE SCALE GENOMIC DNA]</scope>
    <source>
        <strain evidence="4 5">Y-11</strain>
    </source>
</reference>
<dbReference type="AlphaFoldDB" id="S4XE23"/>
<dbReference type="InterPro" id="IPR004555">
    <property type="entry name" value="G6PDH_assembly_OpcA"/>
</dbReference>
<feature type="domain" description="Glucose-6-phosphate dehydrogenase assembly protein OpcA N-terminal" evidence="2">
    <location>
        <begin position="70"/>
        <end position="167"/>
    </location>
</feature>
<dbReference type="Proteomes" id="UP000014809">
    <property type="component" value="Chromosome"/>
</dbReference>
<keyword evidence="5" id="KW-1185">Reference proteome</keyword>
<gene>
    <name evidence="4" type="ORF">A606_05785</name>
</gene>
<evidence type="ECO:0000256" key="1">
    <source>
        <dbReference type="SAM" id="MobiDB-lite"/>
    </source>
</evidence>
<dbReference type="eggNOG" id="COG3429">
    <property type="taxonomic scope" value="Bacteria"/>
</dbReference>